<evidence type="ECO:0000313" key="3">
    <source>
        <dbReference type="Proteomes" id="UP000011087"/>
    </source>
</evidence>
<accession>L1IBM7</accession>
<dbReference type="AlphaFoldDB" id="L1IBM7"/>
<dbReference type="Proteomes" id="UP000011087">
    <property type="component" value="Unassembled WGS sequence"/>
</dbReference>
<dbReference type="PaxDb" id="55529-EKX33661"/>
<proteinExistence type="predicted"/>
<reference evidence="2" key="3">
    <citation type="submission" date="2016-03" db="UniProtKB">
        <authorList>
            <consortium name="EnsemblProtists"/>
        </authorList>
    </citation>
    <scope>IDENTIFICATION</scope>
</reference>
<organism evidence="1">
    <name type="scientific">Guillardia theta (strain CCMP2712)</name>
    <name type="common">Cryptophyte</name>
    <dbReference type="NCBI Taxonomy" id="905079"/>
    <lineage>
        <taxon>Eukaryota</taxon>
        <taxon>Cryptophyceae</taxon>
        <taxon>Pyrenomonadales</taxon>
        <taxon>Geminigeraceae</taxon>
        <taxon>Guillardia</taxon>
    </lineage>
</organism>
<protein>
    <submittedName>
        <fullName evidence="1 2">Uncharacterized protein</fullName>
    </submittedName>
</protein>
<dbReference type="EnsemblProtists" id="EKX33661">
    <property type="protein sequence ID" value="EKX33661"/>
    <property type="gene ID" value="GUITHDRAFT_155960"/>
</dbReference>
<reference evidence="1 3" key="1">
    <citation type="journal article" date="2012" name="Nature">
        <title>Algal genomes reveal evolutionary mosaicism and the fate of nucleomorphs.</title>
        <authorList>
            <consortium name="DOE Joint Genome Institute"/>
            <person name="Curtis B.A."/>
            <person name="Tanifuji G."/>
            <person name="Burki F."/>
            <person name="Gruber A."/>
            <person name="Irimia M."/>
            <person name="Maruyama S."/>
            <person name="Arias M.C."/>
            <person name="Ball S.G."/>
            <person name="Gile G.H."/>
            <person name="Hirakawa Y."/>
            <person name="Hopkins J.F."/>
            <person name="Kuo A."/>
            <person name="Rensing S.A."/>
            <person name="Schmutz J."/>
            <person name="Symeonidi A."/>
            <person name="Elias M."/>
            <person name="Eveleigh R.J."/>
            <person name="Herman E.K."/>
            <person name="Klute M.J."/>
            <person name="Nakayama T."/>
            <person name="Obornik M."/>
            <person name="Reyes-Prieto A."/>
            <person name="Armbrust E.V."/>
            <person name="Aves S.J."/>
            <person name="Beiko R.G."/>
            <person name="Coutinho P."/>
            <person name="Dacks J.B."/>
            <person name="Durnford D.G."/>
            <person name="Fast N.M."/>
            <person name="Green B.R."/>
            <person name="Grisdale C.J."/>
            <person name="Hempel F."/>
            <person name="Henrissat B."/>
            <person name="Hoppner M.P."/>
            <person name="Ishida K."/>
            <person name="Kim E."/>
            <person name="Koreny L."/>
            <person name="Kroth P.G."/>
            <person name="Liu Y."/>
            <person name="Malik S.B."/>
            <person name="Maier U.G."/>
            <person name="McRose D."/>
            <person name="Mock T."/>
            <person name="Neilson J.A."/>
            <person name="Onodera N.T."/>
            <person name="Poole A.M."/>
            <person name="Pritham E.J."/>
            <person name="Richards T.A."/>
            <person name="Rocap G."/>
            <person name="Roy S.W."/>
            <person name="Sarai C."/>
            <person name="Schaack S."/>
            <person name="Shirato S."/>
            <person name="Slamovits C.H."/>
            <person name="Spencer D.F."/>
            <person name="Suzuki S."/>
            <person name="Worden A.Z."/>
            <person name="Zauner S."/>
            <person name="Barry K."/>
            <person name="Bell C."/>
            <person name="Bharti A.K."/>
            <person name="Crow J.A."/>
            <person name="Grimwood J."/>
            <person name="Kramer R."/>
            <person name="Lindquist E."/>
            <person name="Lucas S."/>
            <person name="Salamov A."/>
            <person name="McFadden G.I."/>
            <person name="Lane C.E."/>
            <person name="Keeling P.J."/>
            <person name="Gray M.W."/>
            <person name="Grigoriev I.V."/>
            <person name="Archibald J.M."/>
        </authorList>
    </citation>
    <scope>NUCLEOTIDE SEQUENCE</scope>
    <source>
        <strain evidence="1 3">CCMP2712</strain>
    </source>
</reference>
<keyword evidence="3" id="KW-1185">Reference proteome</keyword>
<evidence type="ECO:0000313" key="2">
    <source>
        <dbReference type="EnsemblProtists" id="EKX33661"/>
    </source>
</evidence>
<dbReference type="GeneID" id="17290406"/>
<sequence length="67" mass="7394">MAHNLPPRSTIKIVDTSPWTVYLSHSSTGHASSPSPQAPTLLNNVMSARKKVLRRSDSREKLLELQG</sequence>
<dbReference type="HOGENOM" id="CLU_2817861_0_0_1"/>
<dbReference type="KEGG" id="gtt:GUITHDRAFT_155960"/>
<dbReference type="RefSeq" id="XP_005820641.1">
    <property type="nucleotide sequence ID" value="XM_005820584.1"/>
</dbReference>
<evidence type="ECO:0000313" key="1">
    <source>
        <dbReference type="EMBL" id="EKX33661.1"/>
    </source>
</evidence>
<gene>
    <name evidence="1" type="ORF">GUITHDRAFT_155960</name>
</gene>
<reference evidence="3" key="2">
    <citation type="submission" date="2012-11" db="EMBL/GenBank/DDBJ databases">
        <authorList>
            <person name="Kuo A."/>
            <person name="Curtis B.A."/>
            <person name="Tanifuji G."/>
            <person name="Burki F."/>
            <person name="Gruber A."/>
            <person name="Irimia M."/>
            <person name="Maruyama S."/>
            <person name="Arias M.C."/>
            <person name="Ball S.G."/>
            <person name="Gile G.H."/>
            <person name="Hirakawa Y."/>
            <person name="Hopkins J.F."/>
            <person name="Rensing S.A."/>
            <person name="Schmutz J."/>
            <person name="Symeonidi A."/>
            <person name="Elias M."/>
            <person name="Eveleigh R.J."/>
            <person name="Herman E.K."/>
            <person name="Klute M.J."/>
            <person name="Nakayama T."/>
            <person name="Obornik M."/>
            <person name="Reyes-Prieto A."/>
            <person name="Armbrust E.V."/>
            <person name="Aves S.J."/>
            <person name="Beiko R.G."/>
            <person name="Coutinho P."/>
            <person name="Dacks J.B."/>
            <person name="Durnford D.G."/>
            <person name="Fast N.M."/>
            <person name="Green B.R."/>
            <person name="Grisdale C."/>
            <person name="Hempe F."/>
            <person name="Henrissat B."/>
            <person name="Hoppner M.P."/>
            <person name="Ishida K.-I."/>
            <person name="Kim E."/>
            <person name="Koreny L."/>
            <person name="Kroth P.G."/>
            <person name="Liu Y."/>
            <person name="Malik S.-B."/>
            <person name="Maier U.G."/>
            <person name="McRose D."/>
            <person name="Mock T."/>
            <person name="Neilson J.A."/>
            <person name="Onodera N.T."/>
            <person name="Poole A.M."/>
            <person name="Pritham E.J."/>
            <person name="Richards T.A."/>
            <person name="Rocap G."/>
            <person name="Roy S.W."/>
            <person name="Sarai C."/>
            <person name="Schaack S."/>
            <person name="Shirato S."/>
            <person name="Slamovits C.H."/>
            <person name="Spencer D.F."/>
            <person name="Suzuki S."/>
            <person name="Worden A.Z."/>
            <person name="Zauner S."/>
            <person name="Barry K."/>
            <person name="Bell C."/>
            <person name="Bharti A.K."/>
            <person name="Crow J.A."/>
            <person name="Grimwood J."/>
            <person name="Kramer R."/>
            <person name="Lindquist E."/>
            <person name="Lucas S."/>
            <person name="Salamov A."/>
            <person name="McFadden G.I."/>
            <person name="Lane C.E."/>
            <person name="Keeling P.J."/>
            <person name="Gray M.W."/>
            <person name="Grigoriev I.V."/>
            <person name="Archibald J.M."/>
        </authorList>
    </citation>
    <scope>NUCLEOTIDE SEQUENCE</scope>
    <source>
        <strain evidence="3">CCMP2712</strain>
    </source>
</reference>
<name>L1IBM7_GUITC</name>
<dbReference type="EMBL" id="JH993133">
    <property type="protein sequence ID" value="EKX33661.1"/>
    <property type="molecule type" value="Genomic_DNA"/>
</dbReference>